<evidence type="ECO:0000313" key="1">
    <source>
        <dbReference type="EMBL" id="CAD5218890.1"/>
    </source>
</evidence>
<dbReference type="EMBL" id="CAJFCW020000004">
    <property type="protein sequence ID" value="CAG9112066.1"/>
    <property type="molecule type" value="Genomic_DNA"/>
</dbReference>
<accession>A0A811KTW0</accession>
<protein>
    <recommendedName>
        <fullName evidence="3">F-box domain-containing protein</fullName>
    </recommendedName>
</protein>
<evidence type="ECO:0000313" key="2">
    <source>
        <dbReference type="Proteomes" id="UP000614601"/>
    </source>
</evidence>
<name>A0A811KTW0_9BILA</name>
<evidence type="ECO:0008006" key="3">
    <source>
        <dbReference type="Google" id="ProtNLM"/>
    </source>
</evidence>
<comment type="caution">
    <text evidence="1">The sequence shown here is derived from an EMBL/GenBank/DDBJ whole genome shotgun (WGS) entry which is preliminary data.</text>
</comment>
<dbReference type="AlphaFoldDB" id="A0A811KTW0"/>
<sequence length="72" mass="8532">MKIFVQLLQAELWCKVVKHLTIVDDTCSLAVVNKYFYKLVKMDFKQLCYHHVVYRLKGETWAYAFSDLGVRS</sequence>
<dbReference type="Proteomes" id="UP000614601">
    <property type="component" value="Unassembled WGS sequence"/>
</dbReference>
<proteinExistence type="predicted"/>
<gene>
    <name evidence="1" type="ORF">BOKJ2_LOCUS8100</name>
</gene>
<organism evidence="1 2">
    <name type="scientific">Bursaphelenchus okinawaensis</name>
    <dbReference type="NCBI Taxonomy" id="465554"/>
    <lineage>
        <taxon>Eukaryota</taxon>
        <taxon>Metazoa</taxon>
        <taxon>Ecdysozoa</taxon>
        <taxon>Nematoda</taxon>
        <taxon>Chromadorea</taxon>
        <taxon>Rhabditida</taxon>
        <taxon>Tylenchina</taxon>
        <taxon>Tylenchomorpha</taxon>
        <taxon>Aphelenchoidea</taxon>
        <taxon>Aphelenchoididae</taxon>
        <taxon>Bursaphelenchus</taxon>
    </lineage>
</organism>
<reference evidence="1" key="1">
    <citation type="submission" date="2020-09" db="EMBL/GenBank/DDBJ databases">
        <authorList>
            <person name="Kikuchi T."/>
        </authorList>
    </citation>
    <scope>NUCLEOTIDE SEQUENCE</scope>
    <source>
        <strain evidence="1">SH1</strain>
    </source>
</reference>
<dbReference type="Proteomes" id="UP000783686">
    <property type="component" value="Unassembled WGS sequence"/>
</dbReference>
<dbReference type="EMBL" id="CAJFDH010000004">
    <property type="protein sequence ID" value="CAD5218890.1"/>
    <property type="molecule type" value="Genomic_DNA"/>
</dbReference>
<keyword evidence="2" id="KW-1185">Reference proteome</keyword>